<dbReference type="SUPFAM" id="SSF46894">
    <property type="entry name" value="C-terminal effector domain of the bipartite response regulators"/>
    <property type="match status" value="1"/>
</dbReference>
<dbReference type="InterPro" id="IPR058245">
    <property type="entry name" value="NreC/VraR/RcsB-like_REC"/>
</dbReference>
<dbReference type="PANTHER" id="PTHR43214:SF43">
    <property type="entry name" value="TWO-COMPONENT RESPONSE REGULATOR"/>
    <property type="match status" value="1"/>
</dbReference>
<dbReference type="PROSITE" id="PS50110">
    <property type="entry name" value="RESPONSE_REGULATORY"/>
    <property type="match status" value="1"/>
</dbReference>
<evidence type="ECO:0000313" key="7">
    <source>
        <dbReference type="Proteomes" id="UP001595616"/>
    </source>
</evidence>
<dbReference type="InterPro" id="IPR000792">
    <property type="entry name" value="Tscrpt_reg_LuxR_C"/>
</dbReference>
<dbReference type="PROSITE" id="PS00622">
    <property type="entry name" value="HTH_LUXR_1"/>
    <property type="match status" value="1"/>
</dbReference>
<accession>A0ABV7YWN6</accession>
<evidence type="ECO:0000259" key="5">
    <source>
        <dbReference type="PROSITE" id="PS50110"/>
    </source>
</evidence>
<dbReference type="SUPFAM" id="SSF52172">
    <property type="entry name" value="CheY-like"/>
    <property type="match status" value="1"/>
</dbReference>
<dbReference type="InterPro" id="IPR001789">
    <property type="entry name" value="Sig_transdc_resp-reg_receiver"/>
</dbReference>
<proteinExistence type="predicted"/>
<dbReference type="PRINTS" id="PR00038">
    <property type="entry name" value="HTHLUXR"/>
</dbReference>
<dbReference type="EMBL" id="JBHRYQ010000001">
    <property type="protein sequence ID" value="MFC3811321.1"/>
    <property type="molecule type" value="Genomic_DNA"/>
</dbReference>
<dbReference type="PROSITE" id="PS50043">
    <property type="entry name" value="HTH_LUXR_2"/>
    <property type="match status" value="1"/>
</dbReference>
<evidence type="ECO:0000256" key="2">
    <source>
        <dbReference type="ARBA" id="ARBA00023125"/>
    </source>
</evidence>
<evidence type="ECO:0000259" key="4">
    <source>
        <dbReference type="PROSITE" id="PS50043"/>
    </source>
</evidence>
<evidence type="ECO:0000313" key="6">
    <source>
        <dbReference type="EMBL" id="MFC3811321.1"/>
    </source>
</evidence>
<dbReference type="PANTHER" id="PTHR43214">
    <property type="entry name" value="TWO-COMPONENT RESPONSE REGULATOR"/>
    <property type="match status" value="1"/>
</dbReference>
<feature type="modified residue" description="4-aspartylphosphate" evidence="3">
    <location>
        <position position="54"/>
    </location>
</feature>
<dbReference type="Proteomes" id="UP001595616">
    <property type="component" value="Unassembled WGS sequence"/>
</dbReference>
<feature type="domain" description="Response regulatory" evidence="5">
    <location>
        <begin position="3"/>
        <end position="120"/>
    </location>
</feature>
<dbReference type="Pfam" id="PF00072">
    <property type="entry name" value="Response_reg"/>
    <property type="match status" value="1"/>
</dbReference>
<keyword evidence="7" id="KW-1185">Reference proteome</keyword>
<keyword evidence="2" id="KW-0238">DNA-binding</keyword>
<dbReference type="CDD" id="cd06170">
    <property type="entry name" value="LuxR_C_like"/>
    <property type="match status" value="1"/>
</dbReference>
<evidence type="ECO:0000256" key="1">
    <source>
        <dbReference type="ARBA" id="ARBA00022553"/>
    </source>
</evidence>
<keyword evidence="1 3" id="KW-0597">Phosphoprotein</keyword>
<evidence type="ECO:0000256" key="3">
    <source>
        <dbReference type="PROSITE-ProRule" id="PRU00169"/>
    </source>
</evidence>
<name>A0ABV7YWN6_9BACT</name>
<comment type="caution">
    <text evidence="6">The sequence shown here is derived from an EMBL/GenBank/DDBJ whole genome shotgun (WGS) entry which is preliminary data.</text>
</comment>
<dbReference type="Pfam" id="PF00196">
    <property type="entry name" value="GerE"/>
    <property type="match status" value="1"/>
</dbReference>
<dbReference type="CDD" id="cd17535">
    <property type="entry name" value="REC_NarL-like"/>
    <property type="match status" value="1"/>
</dbReference>
<organism evidence="6 7">
    <name type="scientific">Lacihabitans lacunae</name>
    <dbReference type="NCBI Taxonomy" id="1028214"/>
    <lineage>
        <taxon>Bacteria</taxon>
        <taxon>Pseudomonadati</taxon>
        <taxon>Bacteroidota</taxon>
        <taxon>Cytophagia</taxon>
        <taxon>Cytophagales</taxon>
        <taxon>Leadbetterellaceae</taxon>
        <taxon>Lacihabitans</taxon>
    </lineage>
</organism>
<sequence length="219" mass="24470">MIRVSIYEDSPNLTETLVWILETSPDILLVGTHLDAVNVIQEVKSEMPDIILMDIEMPHITGIEAVSQLNKQLKNPPKVLMLTVFDDSSRIFEAIKAGAVGYLLKKTPSEKIIESIKEVNAGGATMSPSIALKVLGSMQEPKFNPYELTEREIKVLKRLVEGDSYKLIAAYYDISISTVQKHIVHIYQKLHVNSKGEAITKALRDKLVGFIGILFLYFG</sequence>
<dbReference type="InterPro" id="IPR039420">
    <property type="entry name" value="WalR-like"/>
</dbReference>
<dbReference type="SMART" id="SM00448">
    <property type="entry name" value="REC"/>
    <property type="match status" value="1"/>
</dbReference>
<dbReference type="InterPro" id="IPR016032">
    <property type="entry name" value="Sig_transdc_resp-reg_C-effctor"/>
</dbReference>
<gene>
    <name evidence="6" type="ORF">ACFOOI_11715</name>
</gene>
<feature type="domain" description="HTH luxR-type" evidence="4">
    <location>
        <begin position="141"/>
        <end position="206"/>
    </location>
</feature>
<dbReference type="RefSeq" id="WP_379838162.1">
    <property type="nucleotide sequence ID" value="NZ_JBHRYQ010000001.1"/>
</dbReference>
<dbReference type="InterPro" id="IPR011006">
    <property type="entry name" value="CheY-like_superfamily"/>
</dbReference>
<dbReference type="SMART" id="SM00421">
    <property type="entry name" value="HTH_LUXR"/>
    <property type="match status" value="1"/>
</dbReference>
<reference evidence="7" key="1">
    <citation type="journal article" date="2019" name="Int. J. Syst. Evol. Microbiol.">
        <title>The Global Catalogue of Microorganisms (GCM) 10K type strain sequencing project: providing services to taxonomists for standard genome sequencing and annotation.</title>
        <authorList>
            <consortium name="The Broad Institute Genomics Platform"/>
            <consortium name="The Broad Institute Genome Sequencing Center for Infectious Disease"/>
            <person name="Wu L."/>
            <person name="Ma J."/>
        </authorList>
    </citation>
    <scope>NUCLEOTIDE SEQUENCE [LARGE SCALE GENOMIC DNA]</scope>
    <source>
        <strain evidence="7">CECT 7956</strain>
    </source>
</reference>
<protein>
    <submittedName>
        <fullName evidence="6">Response regulator</fullName>
    </submittedName>
</protein>
<dbReference type="Gene3D" id="3.40.50.2300">
    <property type="match status" value="1"/>
</dbReference>